<dbReference type="EMBL" id="QKYN01000037">
    <property type="protein sequence ID" value="RAG85722.1"/>
    <property type="molecule type" value="Genomic_DNA"/>
</dbReference>
<dbReference type="PROSITE" id="PS50231">
    <property type="entry name" value="RICIN_B_LECTIN"/>
    <property type="match status" value="1"/>
</dbReference>
<dbReference type="Proteomes" id="UP000248889">
    <property type="component" value="Unassembled WGS sequence"/>
</dbReference>
<proteinExistence type="predicted"/>
<keyword evidence="1" id="KW-0812">Transmembrane</keyword>
<sequence length="220" mass="24206">MEGRSAVGRFIECRAFDTRQAGGVRYFWIRHWFDERRSVVLEALARTGPPCHGPLKGCRMSRTSWMKRCRAAVVASVALALFTGTATAAHADERGRMVNLLTGRCLEADRYGGAVRTGGCGMGFDSLRQLWEVRATHRNAAVERIFSSDGGCLESEGYRTVAVVRSCLSDNSLWTQRANGKLMNAATGRCLTTERFGYVFLSDCGDGPVGRQAWRLAGAR</sequence>
<dbReference type="InterPro" id="IPR035992">
    <property type="entry name" value="Ricin_B-like_lectins"/>
</dbReference>
<dbReference type="CDD" id="cd23415">
    <property type="entry name" value="beta-trefoil_Ricin_AH"/>
    <property type="match status" value="1"/>
</dbReference>
<feature type="domain" description="Ricin B lectin" evidence="2">
    <location>
        <begin position="95"/>
        <end position="207"/>
    </location>
</feature>
<feature type="transmembrane region" description="Helical" evidence="1">
    <location>
        <begin position="69"/>
        <end position="89"/>
    </location>
</feature>
<evidence type="ECO:0000256" key="1">
    <source>
        <dbReference type="SAM" id="Phobius"/>
    </source>
</evidence>
<organism evidence="3 4">
    <name type="scientific">Streptacidiphilus pinicola</name>
    <dbReference type="NCBI Taxonomy" id="2219663"/>
    <lineage>
        <taxon>Bacteria</taxon>
        <taxon>Bacillati</taxon>
        <taxon>Actinomycetota</taxon>
        <taxon>Actinomycetes</taxon>
        <taxon>Kitasatosporales</taxon>
        <taxon>Streptomycetaceae</taxon>
        <taxon>Streptacidiphilus</taxon>
    </lineage>
</organism>
<gene>
    <name evidence="3" type="ORF">DN069_09410</name>
</gene>
<comment type="caution">
    <text evidence="3">The sequence shown here is derived from an EMBL/GenBank/DDBJ whole genome shotgun (WGS) entry which is preliminary data.</text>
</comment>
<dbReference type="AlphaFoldDB" id="A0A2X0IKU9"/>
<accession>A0A2X0IKU9</accession>
<dbReference type="Gene3D" id="2.80.10.50">
    <property type="match status" value="1"/>
</dbReference>
<protein>
    <recommendedName>
        <fullName evidence="2">Ricin B lectin domain-containing protein</fullName>
    </recommendedName>
</protein>
<evidence type="ECO:0000313" key="3">
    <source>
        <dbReference type="EMBL" id="RAG85722.1"/>
    </source>
</evidence>
<evidence type="ECO:0000259" key="2">
    <source>
        <dbReference type="Pfam" id="PF00652"/>
    </source>
</evidence>
<dbReference type="Pfam" id="PF00652">
    <property type="entry name" value="Ricin_B_lectin"/>
    <property type="match status" value="1"/>
</dbReference>
<dbReference type="SUPFAM" id="SSF50370">
    <property type="entry name" value="Ricin B-like lectins"/>
    <property type="match status" value="1"/>
</dbReference>
<reference evidence="3 4" key="1">
    <citation type="submission" date="2018-06" db="EMBL/GenBank/DDBJ databases">
        <title>Streptacidiphilus pinicola sp. nov., isolated from pine grove soil.</title>
        <authorList>
            <person name="Roh S.G."/>
            <person name="Park S."/>
            <person name="Kim M.-K."/>
            <person name="Yun B.-R."/>
            <person name="Park J."/>
            <person name="Kim M.J."/>
            <person name="Kim Y.S."/>
            <person name="Kim S.B."/>
        </authorList>
    </citation>
    <scope>NUCLEOTIDE SEQUENCE [LARGE SCALE GENOMIC DNA]</scope>
    <source>
        <strain evidence="3 4">MMS16-CNU450</strain>
    </source>
</reference>
<keyword evidence="1" id="KW-0472">Membrane</keyword>
<name>A0A2X0IKU9_9ACTN</name>
<dbReference type="InterPro" id="IPR000772">
    <property type="entry name" value="Ricin_B_lectin"/>
</dbReference>
<keyword evidence="1" id="KW-1133">Transmembrane helix</keyword>
<evidence type="ECO:0000313" key="4">
    <source>
        <dbReference type="Proteomes" id="UP000248889"/>
    </source>
</evidence>
<keyword evidence="4" id="KW-1185">Reference proteome</keyword>